<dbReference type="Proteomes" id="UP000192582">
    <property type="component" value="Unassembled WGS sequence"/>
</dbReference>
<evidence type="ECO:0000313" key="1">
    <source>
        <dbReference type="EMBL" id="SMB91151.1"/>
    </source>
</evidence>
<dbReference type="STRING" id="695939.SAMN00790413_01010"/>
<accession>A0A1W1VDN1</accession>
<gene>
    <name evidence="1" type="ORF">SAMN00790413_01010</name>
</gene>
<evidence type="ECO:0008006" key="3">
    <source>
        <dbReference type="Google" id="ProtNLM"/>
    </source>
</evidence>
<keyword evidence="2" id="KW-1185">Reference proteome</keyword>
<reference evidence="1 2" key="1">
    <citation type="submission" date="2017-04" db="EMBL/GenBank/DDBJ databases">
        <authorList>
            <person name="Afonso C.L."/>
            <person name="Miller P.J."/>
            <person name="Scott M.A."/>
            <person name="Spackman E."/>
            <person name="Goraichik I."/>
            <person name="Dimitrov K.M."/>
            <person name="Suarez D.L."/>
            <person name="Swayne D.E."/>
        </authorList>
    </citation>
    <scope>NUCLEOTIDE SEQUENCE [LARGE SCALE GENOMIC DNA]</scope>
    <source>
        <strain evidence="1 2">KR-140</strain>
    </source>
</reference>
<protein>
    <recommendedName>
        <fullName evidence="3">HTH HARE-type domain-containing protein</fullName>
    </recommendedName>
</protein>
<organism evidence="1 2">
    <name type="scientific">Deinococcus hopiensis KR-140</name>
    <dbReference type="NCBI Taxonomy" id="695939"/>
    <lineage>
        <taxon>Bacteria</taxon>
        <taxon>Thermotogati</taxon>
        <taxon>Deinococcota</taxon>
        <taxon>Deinococci</taxon>
        <taxon>Deinococcales</taxon>
        <taxon>Deinococcaceae</taxon>
        <taxon>Deinococcus</taxon>
    </lineage>
</organism>
<name>A0A1W1VDN1_9DEIO</name>
<sequence>MLYTHEILQLMRGLERDHPQRTVRARDIVKEMQIRHPSGTNSRFSYAIGDMVIRKLIERVGQGLYRIRK</sequence>
<evidence type="ECO:0000313" key="2">
    <source>
        <dbReference type="Proteomes" id="UP000192582"/>
    </source>
</evidence>
<dbReference type="RefSeq" id="WP_084048575.1">
    <property type="nucleotide sequence ID" value="NZ_FWWU01000009.1"/>
</dbReference>
<dbReference type="AlphaFoldDB" id="A0A1W1VDN1"/>
<dbReference type="EMBL" id="FWWU01000009">
    <property type="protein sequence ID" value="SMB91151.1"/>
    <property type="molecule type" value="Genomic_DNA"/>
</dbReference>
<proteinExistence type="predicted"/>